<dbReference type="PANTHER" id="PTHR30069:SF46">
    <property type="entry name" value="OAR PROTEIN"/>
    <property type="match status" value="1"/>
</dbReference>
<dbReference type="SUPFAM" id="SSF49452">
    <property type="entry name" value="Starch-binding domain-like"/>
    <property type="match status" value="1"/>
</dbReference>
<dbReference type="InterPro" id="IPR013784">
    <property type="entry name" value="Carb-bd-like_fold"/>
</dbReference>
<dbReference type="PROSITE" id="PS52016">
    <property type="entry name" value="TONB_DEPENDENT_REC_3"/>
    <property type="match status" value="1"/>
</dbReference>
<keyword evidence="4" id="KW-0675">Receptor</keyword>
<keyword evidence="2" id="KW-0732">Signal</keyword>
<dbReference type="Pfam" id="PF25183">
    <property type="entry name" value="OMP_b-brl_4"/>
    <property type="match status" value="1"/>
</dbReference>
<dbReference type="GO" id="GO:0030246">
    <property type="term" value="F:carbohydrate binding"/>
    <property type="evidence" value="ECO:0007669"/>
    <property type="project" value="InterPro"/>
</dbReference>
<dbReference type="InterPro" id="IPR057601">
    <property type="entry name" value="Oar-like_b-barrel"/>
</dbReference>
<dbReference type="eggNOG" id="COG4771">
    <property type="taxonomic scope" value="Bacteria"/>
</dbReference>
<keyword evidence="1" id="KW-0813">Transport</keyword>
<accession>Q3BMA7</accession>
<sequence length="377" mass="39962">MKNHRTVSTLPARSLLCCALAASLFATTPAMAQSSNATLRGQVASAQSGSEVVVTNLATGSVRRAPVNANGNYTIVGLQPGTYKVESNGISRTVTLSVASSAIVDLGTETAAAPAGDATTLDTVTVSAPMIRDVKTSEVGNTISARQIQQLPQATRNFLEFADTVPGMVFQVDGNGNTKLRGGASNASAGNLYIDGVGQKSYVRSGGVAGQSDTQGNPFPQLAIGEYKVITSNYKAEYGQISGAAITAATKSGTNEFHGEAFYRYTDQDLRDKRPDEEANGKIDSQTKEYGFALGGPIIQDRMHFFVAYEGKENVAPKSVQPSSEAAAFVSQLPANLANQYGPANMPFEEDLLFGKIDFEPTDRDRIELSTIYRDET</sequence>
<evidence type="ECO:0000256" key="2">
    <source>
        <dbReference type="SAM" id="SignalP"/>
    </source>
</evidence>
<evidence type="ECO:0000259" key="3">
    <source>
        <dbReference type="Pfam" id="PF25183"/>
    </source>
</evidence>
<dbReference type="EMBL" id="AM039952">
    <property type="protein sequence ID" value="CAJ26106.1"/>
    <property type="molecule type" value="Genomic_DNA"/>
</dbReference>
<feature type="chain" id="PRO_5004224277" evidence="2">
    <location>
        <begin position="33"/>
        <end position="377"/>
    </location>
</feature>
<dbReference type="RefSeq" id="WP_011349122.1">
    <property type="nucleotide sequence ID" value="NC_007508.1"/>
</dbReference>
<dbReference type="GO" id="GO:0009279">
    <property type="term" value="C:cell outer membrane"/>
    <property type="evidence" value="ECO:0007669"/>
    <property type="project" value="UniProtKB-SubCell"/>
</dbReference>
<evidence type="ECO:0000256" key="1">
    <source>
        <dbReference type="PROSITE-ProRule" id="PRU01360"/>
    </source>
</evidence>
<keyword evidence="1" id="KW-0472">Membrane</keyword>
<dbReference type="HOGENOM" id="CLU_062240_0_0_6"/>
<dbReference type="InterPro" id="IPR039426">
    <property type="entry name" value="TonB-dep_rcpt-like"/>
</dbReference>
<comment type="similarity">
    <text evidence="1">Belongs to the TonB-dependent receptor family.</text>
</comment>
<comment type="subcellular location">
    <subcellularLocation>
        <location evidence="1">Cell outer membrane</location>
        <topology evidence="1">Multi-pass membrane protein</topology>
    </subcellularLocation>
</comment>
<keyword evidence="1" id="KW-0812">Transmembrane</keyword>
<keyword evidence="1" id="KW-0998">Cell outer membrane</keyword>
<proteinExistence type="inferred from homology"/>
<reference evidence="4 5" key="1">
    <citation type="journal article" date="2005" name="J. Bacteriol.">
        <title>Insights into genome plasticity and pathogenicity of the plant pathogenic Bacterium Xanthomonas campestris pv. vesicatoria revealed by the complete genome sequence.</title>
        <authorList>
            <person name="Thieme F."/>
            <person name="Koebnik R."/>
            <person name="Bekel T."/>
            <person name="Berger C."/>
            <person name="Boch J."/>
            <person name="Buettner D."/>
            <person name="Caldana C."/>
            <person name="Gaigalat L."/>
            <person name="Goesmann A."/>
            <person name="Kay S."/>
            <person name="Kirchner O."/>
            <person name="Lanz C."/>
            <person name="Linke B."/>
            <person name="McHardy A.C."/>
            <person name="Meyer F."/>
            <person name="Mittenhuber G."/>
            <person name="Nies D.H."/>
            <person name="Niesbach-Kloesgen U."/>
            <person name="Patschkowski T."/>
            <person name="Rueckert C."/>
            <person name="Rupp O."/>
            <person name="Schneicker S."/>
            <person name="Schuster S.C."/>
            <person name="Vorhoelter F.J."/>
            <person name="Weber E."/>
            <person name="Puehler A."/>
            <person name="Bonas U."/>
            <person name="Bartels D."/>
            <person name="Kaiser O."/>
        </authorList>
    </citation>
    <scope>NUCLEOTIDE SEQUENCE [LARGE SCALE GENOMIC DNA]</scope>
    <source>
        <strain evidence="4 5">85-10</strain>
    </source>
</reference>
<dbReference type="GO" id="GO:0015344">
    <property type="term" value="F:siderophore uptake transmembrane transporter activity"/>
    <property type="evidence" value="ECO:0007669"/>
    <property type="project" value="TreeGrafter"/>
</dbReference>
<evidence type="ECO:0000313" key="4">
    <source>
        <dbReference type="EMBL" id="CAJ26106.1"/>
    </source>
</evidence>
<dbReference type="SUPFAM" id="SSF56935">
    <property type="entry name" value="Porins"/>
    <property type="match status" value="1"/>
</dbReference>
<dbReference type="AlphaFoldDB" id="Q3BMA7"/>
<gene>
    <name evidence="4" type="ordered locus">XCV4375</name>
</gene>
<dbReference type="KEGG" id="xcv:XCV4375"/>
<keyword evidence="1" id="KW-1134">Transmembrane beta strand</keyword>
<feature type="signal peptide" evidence="2">
    <location>
        <begin position="1"/>
        <end position="32"/>
    </location>
</feature>
<dbReference type="Gene3D" id="2.60.40.1120">
    <property type="entry name" value="Carboxypeptidase-like, regulatory domain"/>
    <property type="match status" value="1"/>
</dbReference>
<dbReference type="GO" id="GO:0044718">
    <property type="term" value="P:siderophore transmembrane transport"/>
    <property type="evidence" value="ECO:0007669"/>
    <property type="project" value="TreeGrafter"/>
</dbReference>
<dbReference type="Proteomes" id="UP000007069">
    <property type="component" value="Chromosome"/>
</dbReference>
<evidence type="ECO:0000313" key="5">
    <source>
        <dbReference type="Proteomes" id="UP000007069"/>
    </source>
</evidence>
<organism evidence="5">
    <name type="scientific">Xanthomonas euvesicatoria pv. vesicatoria (strain 85-10)</name>
    <name type="common">Xanthomonas campestris pv. vesicatoria</name>
    <dbReference type="NCBI Taxonomy" id="316273"/>
    <lineage>
        <taxon>Bacteria</taxon>
        <taxon>Pseudomonadati</taxon>
        <taxon>Pseudomonadota</taxon>
        <taxon>Gammaproteobacteria</taxon>
        <taxon>Lysobacterales</taxon>
        <taxon>Lysobacteraceae</taxon>
        <taxon>Xanthomonas</taxon>
    </lineage>
</organism>
<dbReference type="PANTHER" id="PTHR30069">
    <property type="entry name" value="TONB-DEPENDENT OUTER MEMBRANE RECEPTOR"/>
    <property type="match status" value="1"/>
</dbReference>
<feature type="domain" description="TonB-dependent transporter Oar-like beta-barrel" evidence="3">
    <location>
        <begin position="249"/>
        <end position="320"/>
    </location>
</feature>
<protein>
    <submittedName>
        <fullName evidence="4">TonB-dependent outer membrane receptor (N-terminal)</fullName>
    </submittedName>
</protein>
<name>Q3BMA7_XANE5</name>